<comment type="caution">
    <text evidence="1">The sequence shown here is derived from an EMBL/GenBank/DDBJ whole genome shotgun (WGS) entry which is preliminary data.</text>
</comment>
<accession>A0A9P3PJR5</accession>
<evidence type="ECO:0000313" key="2">
    <source>
        <dbReference type="Proteomes" id="UP001063166"/>
    </source>
</evidence>
<keyword evidence="2" id="KW-1185">Reference proteome</keyword>
<gene>
    <name evidence="1" type="ORF">LshimejAT787_0310250</name>
</gene>
<sequence>MDCLRSGKKIAAVWRRIWAVAAGRADIQRKNGLGKKYLSIIKVSSLISSLGVPSGTSYGQMSRSVLSLCLSPNVHHGSSIPQSNSTSFYWVLFDSPMSHGNITNTD</sequence>
<protein>
    <submittedName>
        <fullName evidence="1">Uncharacterized protein</fullName>
    </submittedName>
</protein>
<evidence type="ECO:0000313" key="1">
    <source>
        <dbReference type="EMBL" id="GLB36738.1"/>
    </source>
</evidence>
<dbReference type="Proteomes" id="UP001063166">
    <property type="component" value="Unassembled WGS sequence"/>
</dbReference>
<name>A0A9P3PJR5_LYOSH</name>
<dbReference type="AlphaFoldDB" id="A0A9P3PJR5"/>
<dbReference type="EMBL" id="BRPK01000003">
    <property type="protein sequence ID" value="GLB36738.1"/>
    <property type="molecule type" value="Genomic_DNA"/>
</dbReference>
<reference evidence="1" key="1">
    <citation type="submission" date="2022-07" db="EMBL/GenBank/DDBJ databases">
        <title>The genome of Lyophyllum shimeji provides insight into the initial evolution of ectomycorrhizal fungal genome.</title>
        <authorList>
            <person name="Kobayashi Y."/>
            <person name="Shibata T."/>
            <person name="Hirakawa H."/>
            <person name="Shigenobu S."/>
            <person name="Nishiyama T."/>
            <person name="Yamada A."/>
            <person name="Hasebe M."/>
            <person name="Kawaguchi M."/>
        </authorList>
    </citation>
    <scope>NUCLEOTIDE SEQUENCE</scope>
    <source>
        <strain evidence="1">AT787</strain>
    </source>
</reference>
<organism evidence="1 2">
    <name type="scientific">Lyophyllum shimeji</name>
    <name type="common">Hon-shimeji</name>
    <name type="synonym">Tricholoma shimeji</name>
    <dbReference type="NCBI Taxonomy" id="47721"/>
    <lineage>
        <taxon>Eukaryota</taxon>
        <taxon>Fungi</taxon>
        <taxon>Dikarya</taxon>
        <taxon>Basidiomycota</taxon>
        <taxon>Agaricomycotina</taxon>
        <taxon>Agaricomycetes</taxon>
        <taxon>Agaricomycetidae</taxon>
        <taxon>Agaricales</taxon>
        <taxon>Tricholomatineae</taxon>
        <taxon>Lyophyllaceae</taxon>
        <taxon>Lyophyllum</taxon>
    </lineage>
</organism>
<proteinExistence type="predicted"/>